<dbReference type="PANTHER" id="PTHR33202:SF7">
    <property type="entry name" value="FERRIC UPTAKE REGULATION PROTEIN"/>
    <property type="match status" value="1"/>
</dbReference>
<dbReference type="InterPro" id="IPR036390">
    <property type="entry name" value="WH_DNA-bd_sf"/>
</dbReference>
<gene>
    <name evidence="7" type="ORF">GBAR_LOCUS23412</name>
</gene>
<protein>
    <submittedName>
        <fullName evidence="7">Ferric uptake regulation protein</fullName>
    </submittedName>
</protein>
<comment type="caution">
    <text evidence="7">The sequence shown here is derived from an EMBL/GenBank/DDBJ whole genome shotgun (WGS) entry which is preliminary data.</text>
</comment>
<dbReference type="GO" id="GO:1900376">
    <property type="term" value="P:regulation of secondary metabolite biosynthetic process"/>
    <property type="evidence" value="ECO:0007669"/>
    <property type="project" value="TreeGrafter"/>
</dbReference>
<comment type="similarity">
    <text evidence="1">Belongs to the Fur family.</text>
</comment>
<dbReference type="Gene3D" id="3.30.1490.190">
    <property type="match status" value="1"/>
</dbReference>
<dbReference type="GO" id="GO:0008270">
    <property type="term" value="F:zinc ion binding"/>
    <property type="evidence" value="ECO:0007669"/>
    <property type="project" value="TreeGrafter"/>
</dbReference>
<dbReference type="InterPro" id="IPR002481">
    <property type="entry name" value="FUR"/>
</dbReference>
<dbReference type="GO" id="GO:0045892">
    <property type="term" value="P:negative regulation of DNA-templated transcription"/>
    <property type="evidence" value="ECO:0007669"/>
    <property type="project" value="TreeGrafter"/>
</dbReference>
<sequence length="145" mass="16713">MSCEQATAQALRESGHRLTPQRLMILSVIRHSDVHVTASEIYDQVKASYPYIDVSTVYRTLGVLKQMRLVSETDMGGGEYRYEWINHLRHHHLICRGCDKVVLLDHKYWENIGAEIMGDYGFQPDIDHIALFGICHECLEHADDE</sequence>
<dbReference type="GO" id="GO:0003700">
    <property type="term" value="F:DNA-binding transcription factor activity"/>
    <property type="evidence" value="ECO:0007669"/>
    <property type="project" value="InterPro"/>
</dbReference>
<evidence type="ECO:0000256" key="2">
    <source>
        <dbReference type="ARBA" id="ARBA00022491"/>
    </source>
</evidence>
<dbReference type="Proteomes" id="UP001174909">
    <property type="component" value="Unassembled WGS sequence"/>
</dbReference>
<evidence type="ECO:0000256" key="3">
    <source>
        <dbReference type="ARBA" id="ARBA00022833"/>
    </source>
</evidence>
<name>A0AA35T6H1_GEOBA</name>
<evidence type="ECO:0000256" key="6">
    <source>
        <dbReference type="ARBA" id="ARBA00023163"/>
    </source>
</evidence>
<reference evidence="7" key="1">
    <citation type="submission" date="2023-03" db="EMBL/GenBank/DDBJ databases">
        <authorList>
            <person name="Steffen K."/>
            <person name="Cardenas P."/>
        </authorList>
    </citation>
    <scope>NUCLEOTIDE SEQUENCE</scope>
</reference>
<keyword evidence="8" id="KW-1185">Reference proteome</keyword>
<dbReference type="SUPFAM" id="SSF46785">
    <property type="entry name" value="Winged helix' DNA-binding domain"/>
    <property type="match status" value="1"/>
</dbReference>
<dbReference type="PANTHER" id="PTHR33202">
    <property type="entry name" value="ZINC UPTAKE REGULATION PROTEIN"/>
    <property type="match status" value="1"/>
</dbReference>
<dbReference type="AlphaFoldDB" id="A0AA35T6H1"/>
<accession>A0AA35T6H1</accession>
<evidence type="ECO:0000256" key="1">
    <source>
        <dbReference type="ARBA" id="ARBA00007957"/>
    </source>
</evidence>
<dbReference type="InterPro" id="IPR036388">
    <property type="entry name" value="WH-like_DNA-bd_sf"/>
</dbReference>
<keyword evidence="2" id="KW-0678">Repressor</keyword>
<dbReference type="GO" id="GO:0000976">
    <property type="term" value="F:transcription cis-regulatory region binding"/>
    <property type="evidence" value="ECO:0007669"/>
    <property type="project" value="TreeGrafter"/>
</dbReference>
<dbReference type="Pfam" id="PF01475">
    <property type="entry name" value="FUR"/>
    <property type="match status" value="1"/>
</dbReference>
<evidence type="ECO:0000256" key="4">
    <source>
        <dbReference type="ARBA" id="ARBA00023015"/>
    </source>
</evidence>
<organism evidence="7 8">
    <name type="scientific">Geodia barretti</name>
    <name type="common">Barrett's horny sponge</name>
    <dbReference type="NCBI Taxonomy" id="519541"/>
    <lineage>
        <taxon>Eukaryota</taxon>
        <taxon>Metazoa</taxon>
        <taxon>Porifera</taxon>
        <taxon>Demospongiae</taxon>
        <taxon>Heteroscleromorpha</taxon>
        <taxon>Tetractinellida</taxon>
        <taxon>Astrophorina</taxon>
        <taxon>Geodiidae</taxon>
        <taxon>Geodia</taxon>
    </lineage>
</organism>
<dbReference type="Gene3D" id="1.10.10.10">
    <property type="entry name" value="Winged helix-like DNA-binding domain superfamily/Winged helix DNA-binding domain"/>
    <property type="match status" value="1"/>
</dbReference>
<keyword evidence="5" id="KW-0238">DNA-binding</keyword>
<dbReference type="CDD" id="cd07153">
    <property type="entry name" value="Fur_like"/>
    <property type="match status" value="1"/>
</dbReference>
<evidence type="ECO:0000313" key="7">
    <source>
        <dbReference type="EMBL" id="CAI8042169.1"/>
    </source>
</evidence>
<keyword evidence="3" id="KW-0862">Zinc</keyword>
<evidence type="ECO:0000256" key="5">
    <source>
        <dbReference type="ARBA" id="ARBA00023125"/>
    </source>
</evidence>
<dbReference type="InterPro" id="IPR043135">
    <property type="entry name" value="Fur_C"/>
</dbReference>
<keyword evidence="4" id="KW-0805">Transcription regulation</keyword>
<evidence type="ECO:0000313" key="8">
    <source>
        <dbReference type="Proteomes" id="UP001174909"/>
    </source>
</evidence>
<keyword evidence="6" id="KW-0804">Transcription</keyword>
<proteinExistence type="inferred from homology"/>
<dbReference type="EMBL" id="CASHTH010003240">
    <property type="protein sequence ID" value="CAI8042169.1"/>
    <property type="molecule type" value="Genomic_DNA"/>
</dbReference>